<evidence type="ECO:0000313" key="3">
    <source>
        <dbReference type="Proteomes" id="UP000198868"/>
    </source>
</evidence>
<accession>A0AAN2UG07</accession>
<dbReference type="Proteomes" id="UP000199047">
    <property type="component" value="Unassembled WGS sequence"/>
</dbReference>
<organism evidence="2 3">
    <name type="scientific">Leuconostoc inhae</name>
    <dbReference type="NCBI Taxonomy" id="178001"/>
    <lineage>
        <taxon>Bacteria</taxon>
        <taxon>Bacillati</taxon>
        <taxon>Bacillota</taxon>
        <taxon>Bacilli</taxon>
        <taxon>Lactobacillales</taxon>
        <taxon>Lactobacillaceae</taxon>
        <taxon>Leuconostoc</taxon>
    </lineage>
</organism>
<comment type="caution">
    <text evidence="2">The sequence shown here is derived from an EMBL/GenBank/DDBJ whole genome shotgun (WGS) entry which is preliminary data.</text>
</comment>
<reference evidence="3 4" key="1">
    <citation type="submission" date="2015-12" db="EMBL/GenBank/DDBJ databases">
        <authorList>
            <person name="Andreevskaya M."/>
        </authorList>
    </citation>
    <scope>NUCLEOTIDE SEQUENCE [LARGE SCALE GENOMIC DNA]</scope>
    <source>
        <strain evidence="1 4">KSL4-2</strain>
        <strain evidence="2 3">PL111</strain>
    </source>
</reference>
<dbReference type="EMBL" id="FBTU01000012">
    <property type="protein sequence ID" value="CUW07957.1"/>
    <property type="molecule type" value="Genomic_DNA"/>
</dbReference>
<proteinExistence type="predicted"/>
<evidence type="ECO:0000313" key="4">
    <source>
        <dbReference type="Proteomes" id="UP000199047"/>
    </source>
</evidence>
<dbReference type="EMBL" id="FBTB01000005">
    <property type="protein sequence ID" value="CUW04831.1"/>
    <property type="molecule type" value="Genomic_DNA"/>
</dbReference>
<name>A0AAN2UG07_9LACO</name>
<dbReference type="AlphaFoldDB" id="A0AAN2UG07"/>
<dbReference type="Proteomes" id="UP000198868">
    <property type="component" value="Unassembled WGS sequence"/>
</dbReference>
<sequence>MNQVYELNLNDLRRLGRYSHVTAKLQDDTIAELRRDGIYISHDNAIIDGKKCLVKMREDYVKVFPKIRTIKQGKHLIAERRDNKLVATYKYKNSQG</sequence>
<keyword evidence="4" id="KW-1185">Reference proteome</keyword>
<protein>
    <submittedName>
        <fullName evidence="2">Uncharacterized protein</fullName>
    </submittedName>
</protein>
<dbReference type="RefSeq" id="WP_010384094.1">
    <property type="nucleotide sequence ID" value="NZ_FBSX01000029.1"/>
</dbReference>
<gene>
    <name evidence="1" type="ORF">KSL4_0037</name>
    <name evidence="2" type="ORF">PL111_0735</name>
</gene>
<evidence type="ECO:0000313" key="1">
    <source>
        <dbReference type="EMBL" id="CUW04831.1"/>
    </source>
</evidence>
<evidence type="ECO:0000313" key="2">
    <source>
        <dbReference type="EMBL" id="CUW07957.1"/>
    </source>
</evidence>